<dbReference type="GO" id="GO:0005829">
    <property type="term" value="C:cytosol"/>
    <property type="evidence" value="ECO:0007669"/>
    <property type="project" value="TreeGrafter"/>
</dbReference>
<feature type="compositionally biased region" description="Polar residues" evidence="2">
    <location>
        <begin position="15"/>
        <end position="26"/>
    </location>
</feature>
<comment type="similarity">
    <text evidence="1">Belongs to the HSBP1 family.</text>
</comment>
<dbReference type="EMBL" id="JACGCM010000067">
    <property type="protein sequence ID" value="KAF6176691.1"/>
    <property type="molecule type" value="Genomic_DNA"/>
</dbReference>
<proteinExistence type="inferred from homology"/>
<organism evidence="3 4">
    <name type="scientific">Kingdonia uniflora</name>
    <dbReference type="NCBI Taxonomy" id="39325"/>
    <lineage>
        <taxon>Eukaryota</taxon>
        <taxon>Viridiplantae</taxon>
        <taxon>Streptophyta</taxon>
        <taxon>Embryophyta</taxon>
        <taxon>Tracheophyta</taxon>
        <taxon>Spermatophyta</taxon>
        <taxon>Magnoliopsida</taxon>
        <taxon>Ranunculales</taxon>
        <taxon>Circaeasteraceae</taxon>
        <taxon>Kingdonia</taxon>
    </lineage>
</organism>
<dbReference type="Proteomes" id="UP000541444">
    <property type="component" value="Unassembled WGS sequence"/>
</dbReference>
<dbReference type="PANTHER" id="PTHR19424">
    <property type="entry name" value="HEAT SHOCK FACTOR BINDING PROTEIN 1"/>
    <property type="match status" value="1"/>
</dbReference>
<sequence length="103" mass="11364">MEDTEELDTYEDVQQKINSCSKPSSTNGEFSIFDIPSSPLLNMYCDATEIFFDCNALDEMGNRIDELEQSINDLKTEMGAESSSPLAKPKPVDSTPEDEDGSA</sequence>
<comment type="caution">
    <text evidence="3">The sequence shown here is derived from an EMBL/GenBank/DDBJ whole genome shotgun (WGS) entry which is preliminary data.</text>
</comment>
<feature type="region of interest" description="Disordered" evidence="2">
    <location>
        <begin position="1"/>
        <end position="26"/>
    </location>
</feature>
<dbReference type="GO" id="GO:0003714">
    <property type="term" value="F:transcription corepressor activity"/>
    <property type="evidence" value="ECO:0007669"/>
    <property type="project" value="InterPro"/>
</dbReference>
<evidence type="ECO:0000313" key="3">
    <source>
        <dbReference type="EMBL" id="KAF6176691.1"/>
    </source>
</evidence>
<accession>A0A7J7PB70</accession>
<keyword evidence="4" id="KW-1185">Reference proteome</keyword>
<gene>
    <name evidence="3" type="ORF">GIB67_034553</name>
</gene>
<dbReference type="OrthoDB" id="4159489at2759"/>
<evidence type="ECO:0000256" key="2">
    <source>
        <dbReference type="SAM" id="MobiDB-lite"/>
    </source>
</evidence>
<feature type="compositionally biased region" description="Acidic residues" evidence="2">
    <location>
        <begin position="1"/>
        <end position="11"/>
    </location>
</feature>
<dbReference type="GO" id="GO:0005634">
    <property type="term" value="C:nucleus"/>
    <property type="evidence" value="ECO:0007669"/>
    <property type="project" value="TreeGrafter"/>
</dbReference>
<dbReference type="PANTHER" id="PTHR19424:SF0">
    <property type="entry name" value="HEAT SHOCK FACTOR BINDING PROTEIN 1"/>
    <property type="match status" value="1"/>
</dbReference>
<protein>
    <submittedName>
        <fullName evidence="3">Uncharacterized protein</fullName>
    </submittedName>
</protein>
<dbReference type="GO" id="GO:0070370">
    <property type="term" value="P:cellular heat acclimation"/>
    <property type="evidence" value="ECO:0007669"/>
    <property type="project" value="TreeGrafter"/>
</dbReference>
<evidence type="ECO:0000256" key="1">
    <source>
        <dbReference type="ARBA" id="ARBA00006349"/>
    </source>
</evidence>
<dbReference type="AlphaFoldDB" id="A0A7J7PB70"/>
<dbReference type="Pfam" id="PF06825">
    <property type="entry name" value="HSBP1"/>
    <property type="match status" value="1"/>
</dbReference>
<dbReference type="Gene3D" id="1.20.5.430">
    <property type="match status" value="1"/>
</dbReference>
<evidence type="ECO:0000313" key="4">
    <source>
        <dbReference type="Proteomes" id="UP000541444"/>
    </source>
</evidence>
<reference evidence="3 4" key="1">
    <citation type="journal article" date="2020" name="IScience">
        <title>Genome Sequencing of the Endangered Kingdonia uniflora (Circaeasteraceae, Ranunculales) Reveals Potential Mechanisms of Evolutionary Specialization.</title>
        <authorList>
            <person name="Sun Y."/>
            <person name="Deng T."/>
            <person name="Zhang A."/>
            <person name="Moore M.J."/>
            <person name="Landis J.B."/>
            <person name="Lin N."/>
            <person name="Zhang H."/>
            <person name="Zhang X."/>
            <person name="Huang J."/>
            <person name="Zhang X."/>
            <person name="Sun H."/>
            <person name="Wang H."/>
        </authorList>
    </citation>
    <scope>NUCLEOTIDE SEQUENCE [LARGE SCALE GENOMIC DNA]</scope>
    <source>
        <strain evidence="3">TB1705</strain>
        <tissue evidence="3">Leaf</tissue>
    </source>
</reference>
<name>A0A7J7PB70_9MAGN</name>
<feature type="region of interest" description="Disordered" evidence="2">
    <location>
        <begin position="71"/>
        <end position="103"/>
    </location>
</feature>
<dbReference type="InterPro" id="IPR009643">
    <property type="entry name" value="HS1-bd"/>
</dbReference>